<keyword evidence="11" id="KW-0028">Amino-acid biosynthesis</keyword>
<dbReference type="PRINTS" id="PR01181">
    <property type="entry name" value="DAPDCRBXLASE"/>
</dbReference>
<proteinExistence type="predicted"/>
<dbReference type="PROSITE" id="PS00879">
    <property type="entry name" value="ODR_DC_2_2"/>
    <property type="match status" value="1"/>
</dbReference>
<dbReference type="PROSITE" id="PS00324">
    <property type="entry name" value="ASPARTOKINASE"/>
    <property type="match status" value="1"/>
</dbReference>
<dbReference type="InterPro" id="IPR045865">
    <property type="entry name" value="ACT-like_dom_sf"/>
</dbReference>
<evidence type="ECO:0000256" key="11">
    <source>
        <dbReference type="RuleBase" id="RU004249"/>
    </source>
</evidence>
<keyword evidence="8" id="KW-0663">Pyridoxal phosphate</keyword>
<evidence type="ECO:0000256" key="2">
    <source>
        <dbReference type="ARBA" id="ARBA00004766"/>
    </source>
</evidence>
<keyword evidence="14" id="KW-1185">Reference proteome</keyword>
<evidence type="ECO:0000256" key="9">
    <source>
        <dbReference type="ARBA" id="ARBA00023239"/>
    </source>
</evidence>
<gene>
    <name evidence="13" type="ORF">ACFPME_05325</name>
</gene>
<dbReference type="Gene3D" id="3.30.70.260">
    <property type="match status" value="2"/>
</dbReference>
<dbReference type="Gene3D" id="3.20.20.10">
    <property type="entry name" value="Alanine racemase"/>
    <property type="match status" value="1"/>
</dbReference>
<dbReference type="InterPro" id="IPR029066">
    <property type="entry name" value="PLP-binding_barrel"/>
</dbReference>
<comment type="pathway">
    <text evidence="11">Amino-acid biosynthesis; L-threonine biosynthesis; L-threonine from L-aspartate: step 1/5.</text>
</comment>
<evidence type="ECO:0000256" key="7">
    <source>
        <dbReference type="ARBA" id="ARBA00022840"/>
    </source>
</evidence>
<evidence type="ECO:0000256" key="5">
    <source>
        <dbReference type="ARBA" id="ARBA00022777"/>
    </source>
</evidence>
<dbReference type="InterPro" id="IPR002912">
    <property type="entry name" value="ACT_dom"/>
</dbReference>
<dbReference type="NCBIfam" id="TIGR01048">
    <property type="entry name" value="lysA"/>
    <property type="match status" value="1"/>
</dbReference>
<dbReference type="InterPro" id="IPR002986">
    <property type="entry name" value="DAP_deCOOHase_LysA"/>
</dbReference>
<dbReference type="SUPFAM" id="SSF51419">
    <property type="entry name" value="PLP-binding barrel"/>
    <property type="match status" value="1"/>
</dbReference>
<dbReference type="InterPro" id="IPR011246">
    <property type="entry name" value="DAP_dec_asp_kin"/>
</dbReference>
<dbReference type="EC" id="4.1.1.20" evidence="10"/>
<dbReference type="PROSITE" id="PS00878">
    <property type="entry name" value="ODR_DC_2_1"/>
    <property type="match status" value="1"/>
</dbReference>
<protein>
    <recommendedName>
        <fullName evidence="10">Diaminopimelate decarboxylase</fullName>
        <ecNumber evidence="10">4.1.1.20</ecNumber>
    </recommendedName>
</protein>
<evidence type="ECO:0000313" key="14">
    <source>
        <dbReference type="Proteomes" id="UP001596013"/>
    </source>
</evidence>
<dbReference type="InterPro" id="IPR001048">
    <property type="entry name" value="Asp/Glu/Uridylate_kinase"/>
</dbReference>
<dbReference type="PANTHER" id="PTHR43727:SF2">
    <property type="entry name" value="GROUP IV DECARBOXYLASE"/>
    <property type="match status" value="1"/>
</dbReference>
<sequence length="871" mass="93927">MNPPTPAPLPEDAPWIVMKFGGTSVATLPRWQNILELVASRRAEGARVLVVVSALTGITDALRQLCSHGDRGLRVESAKAIARRHYELLEHMQLSLPDTLGDRLGDLARLADEGAAALGELAWQAQVQAHGELMSSALGAAFLSHSGLRTHWLDARDCLAAIALPNQNERTRLLSAMVEAKPDPALSARLAALGEVFITQGFIAREARGRTVLLGRGGSDTSAAYFGALLKAQRVEIWTDVAGMFSANPRQVPGARLLQRLDYEEAQEIASTGAKVLHPRCLSPLREPRVPLLIKDTNRPELDGTVIGPEVRAHAPSVKAISARKGITLVSMESVGMWQQVGFLADVFAHFKQHGLSVDLIGSAETNVTVSLDPTENLLDSDAIAALATDLAKVCRVKVIAPCAAITLVGRGMRSLLHTLSGVLAEFGQLRVHMISQSSNNLNLTFVVDEEVVDALLPHLHDLLIAAGALRTDDSALFGPSWQTLYGTGEAPGAVAAWWRDAQRQQLLELAAQTTPRYVYHLPTVRQQARALKSLAAVDRLHYAVKANTHPAILRVLAAEGFAFECVSPGELKAVGAIVPEATPLLFTPNFAPREDYVYALGTRATITLDALHPLQHWGELFRGREIVLRMDLGRGLGHHEKVRTGGSGSKFGLPLDQLAAFLQLADAHGATVRGLHAHLGSGVLDAGHWGEVYVQLASLAERIGSVAFLNIGGGLGVPSHPGEAPLDMVELDRVLREVKGAYPQYQLWMEPGRYLVADAGVLLARATQQKDKGAFRYLGIDTGMNSLIRPALYDAWHEIVNLSRLDEPATALYQVVGPICESGDVLGTDRRLPEGQEGDVILIAQTGAYGKVMSSHYNLRDEADEVVIDT</sequence>
<dbReference type="InterPro" id="IPR036393">
    <property type="entry name" value="AceGlu_kinase-like_sf"/>
</dbReference>
<keyword evidence="9 13" id="KW-0456">Lyase</keyword>
<dbReference type="InterPro" id="IPR022657">
    <property type="entry name" value="De-COase2_CS"/>
</dbReference>
<dbReference type="SUPFAM" id="SSF55021">
    <property type="entry name" value="ACT-like"/>
    <property type="match status" value="2"/>
</dbReference>
<dbReference type="InterPro" id="IPR022644">
    <property type="entry name" value="De-COase2_N"/>
</dbReference>
<evidence type="ECO:0000256" key="10">
    <source>
        <dbReference type="NCBIfam" id="TIGR01048"/>
    </source>
</evidence>
<comment type="caution">
    <text evidence="13">The sequence shown here is derived from an EMBL/GenBank/DDBJ whole genome shotgun (WGS) entry which is preliminary data.</text>
</comment>
<dbReference type="GO" id="GO:0008836">
    <property type="term" value="F:diaminopimelate decarboxylase activity"/>
    <property type="evidence" value="ECO:0007669"/>
    <property type="project" value="UniProtKB-EC"/>
</dbReference>
<accession>A0ABW0JIR5</accession>
<dbReference type="Proteomes" id="UP001596013">
    <property type="component" value="Unassembled WGS sequence"/>
</dbReference>
<dbReference type="RefSeq" id="WP_377302752.1">
    <property type="nucleotide sequence ID" value="NZ_JBHSMK010000002.1"/>
</dbReference>
<dbReference type="NCBIfam" id="NF006515">
    <property type="entry name" value="PRK08961.1"/>
    <property type="match status" value="1"/>
</dbReference>
<comment type="pathway">
    <text evidence="11">Amino-acid biosynthesis; L-methionine biosynthesis via de novo pathway; L-homoserine from L-aspartate: step 1/3.</text>
</comment>
<dbReference type="PIRSF" id="PIRSF036459">
    <property type="entry name" value="DAP_dec_asp_kin"/>
    <property type="match status" value="1"/>
</dbReference>
<evidence type="ECO:0000256" key="3">
    <source>
        <dbReference type="ARBA" id="ARBA00022679"/>
    </source>
</evidence>
<dbReference type="NCBIfam" id="TIGR00657">
    <property type="entry name" value="asp_kinases"/>
    <property type="match status" value="1"/>
</dbReference>
<comment type="pathway">
    <text evidence="2 11">Amino-acid biosynthesis; L-lysine biosynthesis via DAP pathway; (S)-tetrahydrodipicolinate from L-aspartate: step 1/4.</text>
</comment>
<dbReference type="GO" id="GO:0004072">
    <property type="term" value="F:aspartate kinase activity"/>
    <property type="evidence" value="ECO:0007669"/>
    <property type="project" value="UniProtKB-EC"/>
</dbReference>
<reference evidence="14" key="1">
    <citation type="journal article" date="2019" name="Int. J. Syst. Evol. Microbiol.">
        <title>The Global Catalogue of Microorganisms (GCM) 10K type strain sequencing project: providing services to taxonomists for standard genome sequencing and annotation.</title>
        <authorList>
            <consortium name="The Broad Institute Genomics Platform"/>
            <consortium name="The Broad Institute Genome Sequencing Center for Infectious Disease"/>
            <person name="Wu L."/>
            <person name="Ma J."/>
        </authorList>
    </citation>
    <scope>NUCLEOTIDE SEQUENCE [LARGE SCALE GENOMIC DNA]</scope>
    <source>
        <strain evidence="14">JCM 17130</strain>
    </source>
</reference>
<keyword evidence="3 13" id="KW-0808">Transferase</keyword>
<keyword evidence="5 13" id="KW-0418">Kinase</keyword>
<evidence type="ECO:0000256" key="4">
    <source>
        <dbReference type="ARBA" id="ARBA00022741"/>
    </source>
</evidence>
<dbReference type="SUPFAM" id="SSF53633">
    <property type="entry name" value="Carbamate kinase-like"/>
    <property type="match status" value="1"/>
</dbReference>
<dbReference type="Gene3D" id="3.40.1160.10">
    <property type="entry name" value="Acetylglutamate kinase-like"/>
    <property type="match status" value="1"/>
</dbReference>
<evidence type="ECO:0000313" key="13">
    <source>
        <dbReference type="EMBL" id="MFC5435968.1"/>
    </source>
</evidence>
<organism evidence="13 14">
    <name type="scientific">Rhodanobacter umsongensis</name>
    <dbReference type="NCBI Taxonomy" id="633153"/>
    <lineage>
        <taxon>Bacteria</taxon>
        <taxon>Pseudomonadati</taxon>
        <taxon>Pseudomonadota</taxon>
        <taxon>Gammaproteobacteria</taxon>
        <taxon>Lysobacterales</taxon>
        <taxon>Rhodanobacteraceae</taxon>
        <taxon>Rhodanobacter</taxon>
    </lineage>
</organism>
<dbReference type="InterPro" id="IPR000183">
    <property type="entry name" value="Orn/DAP/Arg_de-COase"/>
</dbReference>
<evidence type="ECO:0000259" key="12">
    <source>
        <dbReference type="PROSITE" id="PS51671"/>
    </source>
</evidence>
<keyword evidence="7" id="KW-0067">ATP-binding</keyword>
<dbReference type="EMBL" id="JBHSMK010000002">
    <property type="protein sequence ID" value="MFC5435968.1"/>
    <property type="molecule type" value="Genomic_DNA"/>
</dbReference>
<evidence type="ECO:0000256" key="6">
    <source>
        <dbReference type="ARBA" id="ARBA00022793"/>
    </source>
</evidence>
<dbReference type="PANTHER" id="PTHR43727">
    <property type="entry name" value="DIAMINOPIMELATE DECARBOXYLASE"/>
    <property type="match status" value="1"/>
</dbReference>
<evidence type="ECO:0000256" key="1">
    <source>
        <dbReference type="ARBA" id="ARBA00001933"/>
    </source>
</evidence>
<keyword evidence="6" id="KW-0210">Decarboxylase</keyword>
<dbReference type="InterPro" id="IPR022653">
    <property type="entry name" value="De-COase2_pyr-phos_BS"/>
</dbReference>
<dbReference type="InterPro" id="IPR018042">
    <property type="entry name" value="Aspartate_kinase_CS"/>
</dbReference>
<evidence type="ECO:0000256" key="8">
    <source>
        <dbReference type="ARBA" id="ARBA00022898"/>
    </source>
</evidence>
<dbReference type="SUPFAM" id="SSF50621">
    <property type="entry name" value="Alanine racemase C-terminal domain-like"/>
    <property type="match status" value="1"/>
</dbReference>
<dbReference type="PROSITE" id="PS51671">
    <property type="entry name" value="ACT"/>
    <property type="match status" value="1"/>
</dbReference>
<dbReference type="InterPro" id="IPR001341">
    <property type="entry name" value="Asp_kinase"/>
</dbReference>
<dbReference type="Gene3D" id="1.20.120.1320">
    <property type="entry name" value="Aspartokinase, catalytic domain"/>
    <property type="match status" value="1"/>
</dbReference>
<dbReference type="Gene3D" id="2.40.37.10">
    <property type="entry name" value="Lyase, Ornithine Decarboxylase, Chain A, domain 1"/>
    <property type="match status" value="1"/>
</dbReference>
<name>A0ABW0JIR5_9GAMM</name>
<dbReference type="Pfam" id="PF00696">
    <property type="entry name" value="AA_kinase"/>
    <property type="match status" value="1"/>
</dbReference>
<feature type="domain" description="ACT" evidence="12">
    <location>
        <begin position="332"/>
        <end position="405"/>
    </location>
</feature>
<dbReference type="Pfam" id="PF02784">
    <property type="entry name" value="Orn_Arg_deC_N"/>
    <property type="match status" value="1"/>
</dbReference>
<dbReference type="InterPro" id="IPR042199">
    <property type="entry name" value="AsparK_Bifunc_asparK/hSer_DH"/>
</dbReference>
<comment type="cofactor">
    <cofactor evidence="1">
        <name>pyridoxal 5'-phosphate</name>
        <dbReference type="ChEBI" id="CHEBI:597326"/>
    </cofactor>
</comment>
<dbReference type="PRINTS" id="PR01179">
    <property type="entry name" value="ODADCRBXLASE"/>
</dbReference>
<keyword evidence="4" id="KW-0547">Nucleotide-binding</keyword>
<dbReference type="InterPro" id="IPR009006">
    <property type="entry name" value="Ala_racemase/Decarboxylase_C"/>
</dbReference>